<evidence type="ECO:0000313" key="1">
    <source>
        <dbReference type="EMBL" id="SFH10537.1"/>
    </source>
</evidence>
<gene>
    <name evidence="1" type="ORF">SAMN05660649_03887</name>
</gene>
<dbReference type="RefSeq" id="WP_092473446.1">
    <property type="nucleotide sequence ID" value="NZ_FOOX01000016.1"/>
</dbReference>
<dbReference type="EMBL" id="FOOX01000016">
    <property type="protein sequence ID" value="SFH10537.1"/>
    <property type="molecule type" value="Genomic_DNA"/>
</dbReference>
<reference evidence="2" key="1">
    <citation type="submission" date="2016-10" db="EMBL/GenBank/DDBJ databases">
        <authorList>
            <person name="Varghese N."/>
            <person name="Submissions S."/>
        </authorList>
    </citation>
    <scope>NUCLEOTIDE SEQUENCE [LARGE SCALE GENOMIC DNA]</scope>
    <source>
        <strain evidence="2">DSM 17038</strain>
    </source>
</reference>
<proteinExistence type="predicted"/>
<evidence type="ECO:0000313" key="2">
    <source>
        <dbReference type="Proteomes" id="UP000199337"/>
    </source>
</evidence>
<dbReference type="Gene3D" id="3.30.565.10">
    <property type="entry name" value="Histidine kinase-like ATPase, C-terminal domain"/>
    <property type="match status" value="1"/>
</dbReference>
<organism evidence="1 2">
    <name type="scientific">Desulfotruncus arcticus DSM 17038</name>
    <dbReference type="NCBI Taxonomy" id="1121424"/>
    <lineage>
        <taxon>Bacteria</taxon>
        <taxon>Bacillati</taxon>
        <taxon>Bacillota</taxon>
        <taxon>Clostridia</taxon>
        <taxon>Eubacteriales</taxon>
        <taxon>Desulfallaceae</taxon>
        <taxon>Desulfotruncus</taxon>
    </lineage>
</organism>
<keyword evidence="1" id="KW-0808">Transferase</keyword>
<dbReference type="Proteomes" id="UP000199337">
    <property type="component" value="Unassembled WGS sequence"/>
</dbReference>
<dbReference type="SUPFAM" id="SSF55874">
    <property type="entry name" value="ATPase domain of HSP90 chaperone/DNA topoisomerase II/histidine kinase"/>
    <property type="match status" value="1"/>
</dbReference>
<dbReference type="InterPro" id="IPR036890">
    <property type="entry name" value="HATPase_C_sf"/>
</dbReference>
<keyword evidence="1" id="KW-0418">Kinase</keyword>
<name>A0A1I2XBW5_9FIRM</name>
<dbReference type="AlphaFoldDB" id="A0A1I2XBW5"/>
<accession>A0A1I2XBW5</accession>
<dbReference type="STRING" id="341036.SAMN05660649_03887"/>
<dbReference type="OrthoDB" id="9802640at2"/>
<protein>
    <submittedName>
        <fullName evidence="1">Histidine kinase-, DNA gyrase B-, and HSP90-like ATPase</fullName>
    </submittedName>
</protein>
<dbReference type="GO" id="GO:0016301">
    <property type="term" value="F:kinase activity"/>
    <property type="evidence" value="ECO:0007669"/>
    <property type="project" value="UniProtKB-KW"/>
</dbReference>
<sequence length="653" mass="75137">MNIFDPFDPLRAKYVVNSDVATKALKREILNILGSYVGWYDPFCELIQNALDSIEERATQEEKNYIPSIWITINIQENSLVVTDNGIGLDEQKFQSFLAPDFSFKSGATRGHKGVGATYIAYGFNYIQICTKTNDFYAIGKMVNARKWLYDDNPSGNPKIKYDNSGPIDTMFNQIDKGVSMYVKFDKNTHPKDLDWIKADNANSWLKILSVKTGLGAFNPNPSINVDLTVINKQGIKTNVSQKGIEYLWPHKIVKKAASYKQIKEKREELFNKDKDPNNLPSYLKNLDIYYDTFRTNDLQNLVKLDQNELDICYKYKPSVYFSYAYSVSIWNEFNKSLQLRNNLKILHGGIQIAADNMPQGESTQIPLNRNTGRQNQIHFVYHFGNCSADLGRKGFHSEIIDFAKEVSRKIVDNLLKNAKKFLKPNTGTPPDIFREKEIDDWKEEMDKYEKSNPLRLISEHFFLPIKTISITSKPSREQDVIALFNQLIAGGVVRGIRIMSTNERFTYDGLYKIVIDDPITNHTYNKHSNPLGISKDIINQIKLPFISKPRIIEYKYTLDGLIEDIQDGSKNSNDIELVVAWDTGESYVGNYKITSLLDENNLFLRQYHGITHIMTNITTGQKEMDLIILEELIDFLIDPEKTQKQQIKKYED</sequence>
<keyword evidence="2" id="KW-1185">Reference proteome</keyword>